<dbReference type="EC" id="2.8.3.6" evidence="2"/>
<gene>
    <name evidence="2" type="ORF">BKA16_002882</name>
</gene>
<dbReference type="PANTHER" id="PTHR13707">
    <property type="entry name" value="KETOACID-COENZYME A TRANSFERASE"/>
    <property type="match status" value="1"/>
</dbReference>
<dbReference type="Pfam" id="PF01144">
    <property type="entry name" value="CoA_trans"/>
    <property type="match status" value="1"/>
</dbReference>
<reference evidence="2 3" key="1">
    <citation type="submission" date="2020-08" db="EMBL/GenBank/DDBJ databases">
        <title>Sequencing the genomes of 1000 actinobacteria strains.</title>
        <authorList>
            <person name="Klenk H.-P."/>
        </authorList>
    </citation>
    <scope>NUCLEOTIDE SEQUENCE [LARGE SCALE GENOMIC DNA]</scope>
    <source>
        <strain evidence="2 3">DSM 45298</strain>
    </source>
</reference>
<dbReference type="Proteomes" id="UP000551501">
    <property type="component" value="Unassembled WGS sequence"/>
</dbReference>
<dbReference type="SMART" id="SM00882">
    <property type="entry name" value="CoA_trans"/>
    <property type="match status" value="1"/>
</dbReference>
<dbReference type="NCBIfam" id="TIGR02429">
    <property type="entry name" value="pcaI_scoA_fam"/>
    <property type="match status" value="1"/>
</dbReference>
<keyword evidence="1 2" id="KW-0808">Transferase</keyword>
<evidence type="ECO:0000256" key="1">
    <source>
        <dbReference type="ARBA" id="ARBA00022679"/>
    </source>
</evidence>
<evidence type="ECO:0000313" key="2">
    <source>
        <dbReference type="EMBL" id="MBB4136330.1"/>
    </source>
</evidence>
<keyword evidence="3" id="KW-1185">Reference proteome</keyword>
<comment type="caution">
    <text evidence="2">The sequence shown here is derived from an EMBL/GenBank/DDBJ whole genome shotgun (WGS) entry which is preliminary data.</text>
</comment>
<dbReference type="EMBL" id="JACIFP010000001">
    <property type="protein sequence ID" value="MBB4136330.1"/>
    <property type="molecule type" value="Genomic_DNA"/>
</dbReference>
<dbReference type="InterPro" id="IPR012792">
    <property type="entry name" value="3-oxoacid_CoA-transf_A"/>
</dbReference>
<dbReference type="InterPro" id="IPR004165">
    <property type="entry name" value="CoA_trans_fam_I"/>
</dbReference>
<proteinExistence type="predicted"/>
<sequence length="230" mass="24095">MSIDKVVASVGEAIAGIGDGATLMVSGFGPPGQPTELIDGVLESGVGDLTIINNNAGAGGRAISDLFAAKRVRKVICSFPKAIGSTVFDDLYRAGEIELELVPQGTLAERIRAGGAGIKGFFTPTAYETELAEGKETRVIDGTPCVLEMPLHADFALVRADTGDRYGNLTYRKTGRNYGPLMAAAADVTIAEIAHLADPDDMDAETIVTPGIYTDRLFVVDGGTTEQEKS</sequence>
<dbReference type="Gene3D" id="3.40.1080.10">
    <property type="entry name" value="Glutaconate Coenzyme A-transferase"/>
    <property type="match status" value="1"/>
</dbReference>
<name>A0A840F7Z4_9ACTN</name>
<dbReference type="RefSeq" id="WP_183371322.1">
    <property type="nucleotide sequence ID" value="NZ_BAABHL010000043.1"/>
</dbReference>
<dbReference type="PANTHER" id="PTHR13707:SF60">
    <property type="entry name" value="ACETATE COA-TRANSFERASE SUBUNIT ALPHA"/>
    <property type="match status" value="1"/>
</dbReference>
<dbReference type="InterPro" id="IPR037171">
    <property type="entry name" value="NagB/RpiA_transferase-like"/>
</dbReference>
<dbReference type="SUPFAM" id="SSF100950">
    <property type="entry name" value="NagB/RpiA/CoA transferase-like"/>
    <property type="match status" value="1"/>
</dbReference>
<protein>
    <submittedName>
        <fullName evidence="2">3-oxoadipate CoA-transferase alpha subunit</fullName>
        <ecNumber evidence="2">2.8.3.6</ecNumber>
    </submittedName>
</protein>
<dbReference type="AlphaFoldDB" id="A0A840F7Z4"/>
<accession>A0A840F7Z4</accession>
<evidence type="ECO:0000313" key="3">
    <source>
        <dbReference type="Proteomes" id="UP000551501"/>
    </source>
</evidence>
<dbReference type="GO" id="GO:0047569">
    <property type="term" value="F:3-oxoadipate CoA-transferase activity"/>
    <property type="evidence" value="ECO:0007669"/>
    <property type="project" value="UniProtKB-EC"/>
</dbReference>
<organism evidence="2 3">
    <name type="scientific">Gordonia humi</name>
    <dbReference type="NCBI Taxonomy" id="686429"/>
    <lineage>
        <taxon>Bacteria</taxon>
        <taxon>Bacillati</taxon>
        <taxon>Actinomycetota</taxon>
        <taxon>Actinomycetes</taxon>
        <taxon>Mycobacteriales</taxon>
        <taxon>Gordoniaceae</taxon>
        <taxon>Gordonia</taxon>
    </lineage>
</organism>